<sequence>MPTRDDRYGTPARHTPSIETLFEYWHNNHRFTIAFEHSFCSIINSKYADILGEYLEDSTKRHARTADTSADMKASAQAKVQEPRKHDPRNTHRTSPHNRKPCITRRISPLLVFELLAGGGVNRI</sequence>
<name>A0A8J3Y2X1_9ACTN</name>
<organism evidence="2 3">
    <name type="scientific">Planotetraspora thailandica</name>
    <dbReference type="NCBI Taxonomy" id="487172"/>
    <lineage>
        <taxon>Bacteria</taxon>
        <taxon>Bacillati</taxon>
        <taxon>Actinomycetota</taxon>
        <taxon>Actinomycetes</taxon>
        <taxon>Streptosporangiales</taxon>
        <taxon>Streptosporangiaceae</taxon>
        <taxon>Planotetraspora</taxon>
    </lineage>
</organism>
<evidence type="ECO:0000256" key="1">
    <source>
        <dbReference type="SAM" id="MobiDB-lite"/>
    </source>
</evidence>
<dbReference type="EMBL" id="BOOR01000095">
    <property type="protein sequence ID" value="GII59727.1"/>
    <property type="molecule type" value="Genomic_DNA"/>
</dbReference>
<dbReference type="AlphaFoldDB" id="A0A8J3Y2X1"/>
<evidence type="ECO:0000313" key="3">
    <source>
        <dbReference type="Proteomes" id="UP000605992"/>
    </source>
</evidence>
<gene>
    <name evidence="2" type="ORF">Pth03_81160</name>
</gene>
<feature type="compositionally biased region" description="Basic residues" evidence="1">
    <location>
        <begin position="91"/>
        <end position="101"/>
    </location>
</feature>
<feature type="compositionally biased region" description="Basic and acidic residues" evidence="1">
    <location>
        <begin position="81"/>
        <end position="90"/>
    </location>
</feature>
<protein>
    <submittedName>
        <fullName evidence="2">Uncharacterized protein</fullName>
    </submittedName>
</protein>
<evidence type="ECO:0000313" key="2">
    <source>
        <dbReference type="EMBL" id="GII59727.1"/>
    </source>
</evidence>
<keyword evidence="3" id="KW-1185">Reference proteome</keyword>
<comment type="caution">
    <text evidence="2">The sequence shown here is derived from an EMBL/GenBank/DDBJ whole genome shotgun (WGS) entry which is preliminary data.</text>
</comment>
<accession>A0A8J3Y2X1</accession>
<proteinExistence type="predicted"/>
<feature type="region of interest" description="Disordered" evidence="1">
    <location>
        <begin position="60"/>
        <end position="101"/>
    </location>
</feature>
<reference evidence="2" key="1">
    <citation type="submission" date="2021-01" db="EMBL/GenBank/DDBJ databases">
        <title>Whole genome shotgun sequence of Planotetraspora thailandica NBRC 104271.</title>
        <authorList>
            <person name="Komaki H."/>
            <person name="Tamura T."/>
        </authorList>
    </citation>
    <scope>NUCLEOTIDE SEQUENCE</scope>
    <source>
        <strain evidence="2">NBRC 104271</strain>
    </source>
</reference>
<dbReference type="Proteomes" id="UP000605992">
    <property type="component" value="Unassembled WGS sequence"/>
</dbReference>